<organism evidence="3 4">
    <name type="scientific">Rosistilla ulvae</name>
    <dbReference type="NCBI Taxonomy" id="1930277"/>
    <lineage>
        <taxon>Bacteria</taxon>
        <taxon>Pseudomonadati</taxon>
        <taxon>Planctomycetota</taxon>
        <taxon>Planctomycetia</taxon>
        <taxon>Pirellulales</taxon>
        <taxon>Pirellulaceae</taxon>
        <taxon>Rosistilla</taxon>
    </lineage>
</organism>
<dbReference type="GO" id="GO:0016787">
    <property type="term" value="F:hydrolase activity"/>
    <property type="evidence" value="ECO:0007669"/>
    <property type="project" value="UniProtKB-KW"/>
</dbReference>
<feature type="transmembrane region" description="Helical" evidence="1">
    <location>
        <begin position="34"/>
        <end position="56"/>
    </location>
</feature>
<sequence length="311" mass="34716">MPTEEIANPSQLESESQHETAPARRPYWNLARRCVRMSLAVVVGLYLAMLLMLTWLETSLVYPAPSVAAANWNRPDLQFEDVNFRSADGTALHGWYFPHPQPRAQLLFCHGNAQQVADLGDWISELRDLYQVSIFVFDYRGYGKSEGKPTETGVLQDGEAAQRWLAQRSGIADDEVIVWGLSLGGGIATHLASELGVKALILDRTFHSIVELAQSIYPWAPIRWLMRNRYPSVERIQKYDGPLLQIHGPIDEIVPFTSGKQLFEACPSENKQFLELENFGHLDSPTAEFYAAVGELIDSVADPQASSSAAE</sequence>
<dbReference type="Pfam" id="PF00561">
    <property type="entry name" value="Abhydrolase_1"/>
    <property type="match status" value="1"/>
</dbReference>
<dbReference type="RefSeq" id="WP_218934276.1">
    <property type="nucleotide sequence ID" value="NZ_CP036261.1"/>
</dbReference>
<dbReference type="KEGG" id="ruv:EC9_40820"/>
<dbReference type="EMBL" id="CP036261">
    <property type="protein sequence ID" value="QDS89881.1"/>
    <property type="molecule type" value="Genomic_DNA"/>
</dbReference>
<keyword evidence="1" id="KW-1133">Transmembrane helix</keyword>
<evidence type="ECO:0000313" key="4">
    <source>
        <dbReference type="Proteomes" id="UP000319557"/>
    </source>
</evidence>
<gene>
    <name evidence="3" type="ORF">EC9_40820</name>
</gene>
<accession>A0A517M4S9</accession>
<dbReference type="Proteomes" id="UP000319557">
    <property type="component" value="Chromosome"/>
</dbReference>
<dbReference type="Gene3D" id="3.40.50.1820">
    <property type="entry name" value="alpha/beta hydrolase"/>
    <property type="match status" value="1"/>
</dbReference>
<feature type="domain" description="AB hydrolase-1" evidence="2">
    <location>
        <begin position="106"/>
        <end position="214"/>
    </location>
</feature>
<dbReference type="PANTHER" id="PTHR12277:SF81">
    <property type="entry name" value="PROTEIN ABHD13"/>
    <property type="match status" value="1"/>
</dbReference>
<keyword evidence="1" id="KW-0812">Transmembrane</keyword>
<keyword evidence="1" id="KW-0472">Membrane</keyword>
<dbReference type="SUPFAM" id="SSF53474">
    <property type="entry name" value="alpha/beta-Hydrolases"/>
    <property type="match status" value="1"/>
</dbReference>
<keyword evidence="4" id="KW-1185">Reference proteome</keyword>
<evidence type="ECO:0000256" key="1">
    <source>
        <dbReference type="SAM" id="Phobius"/>
    </source>
</evidence>
<evidence type="ECO:0000259" key="2">
    <source>
        <dbReference type="Pfam" id="PF00561"/>
    </source>
</evidence>
<protein>
    <submittedName>
        <fullName evidence="3">Alpha/beta hydrolase family protein</fullName>
    </submittedName>
</protein>
<proteinExistence type="predicted"/>
<reference evidence="3 4" key="1">
    <citation type="submission" date="2019-02" db="EMBL/GenBank/DDBJ databases">
        <title>Deep-cultivation of Planctomycetes and their phenomic and genomic characterization uncovers novel biology.</title>
        <authorList>
            <person name="Wiegand S."/>
            <person name="Jogler M."/>
            <person name="Boedeker C."/>
            <person name="Pinto D."/>
            <person name="Vollmers J."/>
            <person name="Rivas-Marin E."/>
            <person name="Kohn T."/>
            <person name="Peeters S.H."/>
            <person name="Heuer A."/>
            <person name="Rast P."/>
            <person name="Oberbeckmann S."/>
            <person name="Bunk B."/>
            <person name="Jeske O."/>
            <person name="Meyerdierks A."/>
            <person name="Storesund J.E."/>
            <person name="Kallscheuer N."/>
            <person name="Luecker S."/>
            <person name="Lage O.M."/>
            <person name="Pohl T."/>
            <person name="Merkel B.J."/>
            <person name="Hornburger P."/>
            <person name="Mueller R.-W."/>
            <person name="Bruemmer F."/>
            <person name="Labrenz M."/>
            <person name="Spormann A.M."/>
            <person name="Op den Camp H."/>
            <person name="Overmann J."/>
            <person name="Amann R."/>
            <person name="Jetten M.S.M."/>
            <person name="Mascher T."/>
            <person name="Medema M.H."/>
            <person name="Devos D.P."/>
            <person name="Kaster A.-K."/>
            <person name="Ovreas L."/>
            <person name="Rohde M."/>
            <person name="Galperin M.Y."/>
            <person name="Jogler C."/>
        </authorList>
    </citation>
    <scope>NUCLEOTIDE SEQUENCE [LARGE SCALE GENOMIC DNA]</scope>
    <source>
        <strain evidence="3 4">EC9</strain>
    </source>
</reference>
<dbReference type="InterPro" id="IPR000073">
    <property type="entry name" value="AB_hydrolase_1"/>
</dbReference>
<evidence type="ECO:0000313" key="3">
    <source>
        <dbReference type="EMBL" id="QDS89881.1"/>
    </source>
</evidence>
<dbReference type="PANTHER" id="PTHR12277">
    <property type="entry name" value="ALPHA/BETA HYDROLASE DOMAIN-CONTAINING PROTEIN"/>
    <property type="match status" value="1"/>
</dbReference>
<dbReference type="AlphaFoldDB" id="A0A517M4S9"/>
<keyword evidence="3" id="KW-0378">Hydrolase</keyword>
<name>A0A517M4S9_9BACT</name>
<dbReference type="InterPro" id="IPR029058">
    <property type="entry name" value="AB_hydrolase_fold"/>
</dbReference>